<reference evidence="2" key="1">
    <citation type="submission" date="2010-10" db="EMBL/GenBank/DDBJ databases">
        <title>The complete genome of Rothia dentocariosa ATCC 17931.</title>
        <authorList>
            <person name="Muzny D."/>
            <person name="Qin X."/>
            <person name="Buhay C."/>
            <person name="Dugan-Rocha S."/>
            <person name="Ding Y."/>
            <person name="Chen G."/>
            <person name="Hawes A."/>
            <person name="Holder M."/>
            <person name="Jhangiani S."/>
            <person name="Johnson A."/>
            <person name="Khan Z."/>
            <person name="Li Z."/>
            <person name="Liu W."/>
            <person name="Liu X."/>
            <person name="Perez L."/>
            <person name="Shen H."/>
            <person name="Wang Q."/>
            <person name="Watt J."/>
            <person name="Xi L."/>
            <person name="Xin Y."/>
            <person name="Zhou J."/>
            <person name="Deng J."/>
            <person name="Jiang H."/>
            <person name="Liu Y."/>
            <person name="Qu J."/>
            <person name="Song X.-Z."/>
            <person name="Zhang L."/>
            <person name="Villasana D."/>
            <person name="Johnson A."/>
            <person name="Liu J."/>
            <person name="Liyanage D."/>
            <person name="Lorensuhewa L."/>
            <person name="Robinson T."/>
            <person name="Song A."/>
            <person name="Song B.-B."/>
            <person name="Dinh H."/>
            <person name="Thornton R."/>
            <person name="Coyle M."/>
            <person name="Francisco L."/>
            <person name="Jackson L."/>
            <person name="Javaid M."/>
            <person name="Korchina V."/>
            <person name="Kovar C."/>
            <person name="Mata R."/>
            <person name="Mathew T."/>
            <person name="Ngo R."/>
            <person name="Nguyen L."/>
            <person name="Nguyen N."/>
            <person name="Okwuonu G."/>
            <person name="Ongeri F."/>
            <person name="Pham C."/>
            <person name="Simmons D."/>
            <person name="Wilczek-Boney K."/>
            <person name="Hale W."/>
            <person name="Jakkamsetti A."/>
            <person name="Pham P."/>
            <person name="Ruth R."/>
            <person name="San Lucas F."/>
            <person name="Warren J."/>
            <person name="Zhang J."/>
            <person name="Zhao Z."/>
            <person name="Zhou C."/>
            <person name="Zhu D."/>
            <person name="Lee S."/>
            <person name="Bess C."/>
            <person name="Blankenburg K."/>
            <person name="Forbes L."/>
            <person name="Fu Q."/>
            <person name="Gubbala S."/>
            <person name="Hirani K."/>
            <person name="Jayaseelan J.C."/>
            <person name="Lara F."/>
            <person name="Munidasa M."/>
            <person name="Palculict T."/>
            <person name="Patil S."/>
            <person name="Pu L.-L."/>
            <person name="Saada N."/>
            <person name="Tang L."/>
            <person name="Weissenberger G."/>
            <person name="Zhu Y."/>
            <person name="Hemphill L."/>
            <person name="Shang Y."/>
            <person name="Youmans B."/>
            <person name="Ayvaz T."/>
            <person name="Ross M."/>
            <person name="Santibanez J."/>
            <person name="Aqrawi P."/>
            <person name="Gross S."/>
            <person name="Joshi V."/>
            <person name="Fowler G."/>
            <person name="Nazareth L."/>
            <person name="Reid J."/>
            <person name="Worley K."/>
            <person name="Petrosino J."/>
            <person name="Highlander S."/>
            <person name="Gibbs R."/>
        </authorList>
    </citation>
    <scope>NUCLEOTIDE SEQUENCE [LARGE SCALE GENOMIC DNA]</scope>
    <source>
        <strain evidence="2">ATCC 17931 / CDC X599 / XDIA</strain>
    </source>
</reference>
<dbReference type="AlphaFoldDB" id="E3H3X1"/>
<dbReference type="HOGENOM" id="CLU_3103409_0_0_11"/>
<proteinExistence type="predicted"/>
<sequence>MTDLNPVEEYEELFDIEALRKARAEDDGYRISLEDFLKQNPQTASRGLILP</sequence>
<dbReference type="KEGG" id="rdn:HMPREF0733_11056"/>
<dbReference type="EMBL" id="CP002280">
    <property type="protein sequence ID" value="ADP40513.1"/>
    <property type="molecule type" value="Genomic_DNA"/>
</dbReference>
<evidence type="ECO:0000313" key="1">
    <source>
        <dbReference type="EMBL" id="ADP40513.1"/>
    </source>
</evidence>
<dbReference type="Proteomes" id="UP000000387">
    <property type="component" value="Chromosome"/>
</dbReference>
<dbReference type="GeneID" id="29742443"/>
<gene>
    <name evidence="1" type="ordered locus">HMPREF0733_11056</name>
</gene>
<dbReference type="RefSeq" id="WP_013398285.1">
    <property type="nucleotide sequence ID" value="NC_014643.1"/>
</dbReference>
<organism evidence="1 2">
    <name type="scientific">Rothia dentocariosa (strain ATCC 17931 / CDC X599 / XDIA)</name>
    <dbReference type="NCBI Taxonomy" id="762948"/>
    <lineage>
        <taxon>Bacteria</taxon>
        <taxon>Bacillati</taxon>
        <taxon>Actinomycetota</taxon>
        <taxon>Actinomycetes</taxon>
        <taxon>Micrococcales</taxon>
        <taxon>Micrococcaceae</taxon>
        <taxon>Rothia</taxon>
    </lineage>
</organism>
<name>E3H3X1_ROTDC</name>
<evidence type="ECO:0000313" key="2">
    <source>
        <dbReference type="Proteomes" id="UP000000387"/>
    </source>
</evidence>
<accession>E3H3X1</accession>
<protein>
    <recommendedName>
        <fullName evidence="3">Antitoxin PHD</fullName>
    </recommendedName>
</protein>
<evidence type="ECO:0008006" key="3">
    <source>
        <dbReference type="Google" id="ProtNLM"/>
    </source>
</evidence>